<organism evidence="1 2">
    <name type="scientific">Manihot esculenta</name>
    <name type="common">Cassava</name>
    <name type="synonym">Jatropha manihot</name>
    <dbReference type="NCBI Taxonomy" id="3983"/>
    <lineage>
        <taxon>Eukaryota</taxon>
        <taxon>Viridiplantae</taxon>
        <taxon>Streptophyta</taxon>
        <taxon>Embryophyta</taxon>
        <taxon>Tracheophyta</taxon>
        <taxon>Spermatophyta</taxon>
        <taxon>Magnoliopsida</taxon>
        <taxon>eudicotyledons</taxon>
        <taxon>Gunneridae</taxon>
        <taxon>Pentapetalae</taxon>
        <taxon>rosids</taxon>
        <taxon>fabids</taxon>
        <taxon>Malpighiales</taxon>
        <taxon>Euphorbiaceae</taxon>
        <taxon>Crotonoideae</taxon>
        <taxon>Manihoteae</taxon>
        <taxon>Manihot</taxon>
    </lineage>
</organism>
<dbReference type="EMBL" id="CM004404">
    <property type="protein sequence ID" value="KAG8632614.1"/>
    <property type="molecule type" value="Genomic_DNA"/>
</dbReference>
<dbReference type="Proteomes" id="UP000091857">
    <property type="component" value="Chromosome 18"/>
</dbReference>
<name>A0ACB7FX68_MANES</name>
<comment type="caution">
    <text evidence="1">The sequence shown here is derived from an EMBL/GenBank/DDBJ whole genome shotgun (WGS) entry which is preliminary data.</text>
</comment>
<sequence length="224" mass="25333">MDHRRRETRMSSHSSGSTGSEFVQTRQDLPTPESVSTEWTDEKHSLYLKSMEASFVDQLYNSMNLLGVQVQDKMSNPKLSQQVHCNAHVPSGQFKVLQDGCWKKINFRKTDSHVNMANEPHGLLINPWIQHFKSARKPQVAFQENATVQSQATNFRRRKEVKSGTATSLKHSYPCGCHSCSHCLIDSNKEVSDQNFVDEDIKNEKTSSTCSSKRLKIRSAGTSS</sequence>
<protein>
    <submittedName>
        <fullName evidence="1">Uncharacterized protein</fullName>
    </submittedName>
</protein>
<evidence type="ECO:0000313" key="2">
    <source>
        <dbReference type="Proteomes" id="UP000091857"/>
    </source>
</evidence>
<accession>A0ACB7FX68</accession>
<gene>
    <name evidence="1" type="ORF">MANES_18G037600v8</name>
</gene>
<proteinExistence type="predicted"/>
<reference evidence="2" key="1">
    <citation type="journal article" date="2016" name="Nat. Biotechnol.">
        <title>Sequencing wild and cultivated cassava and related species reveals extensive interspecific hybridization and genetic diversity.</title>
        <authorList>
            <person name="Bredeson J.V."/>
            <person name="Lyons J.B."/>
            <person name="Prochnik S.E."/>
            <person name="Wu G.A."/>
            <person name="Ha C.M."/>
            <person name="Edsinger-Gonzales E."/>
            <person name="Grimwood J."/>
            <person name="Schmutz J."/>
            <person name="Rabbi I.Y."/>
            <person name="Egesi C."/>
            <person name="Nauluvula P."/>
            <person name="Lebot V."/>
            <person name="Ndunguru J."/>
            <person name="Mkamilo G."/>
            <person name="Bart R.S."/>
            <person name="Setter T.L."/>
            <person name="Gleadow R.M."/>
            <person name="Kulakow P."/>
            <person name="Ferguson M.E."/>
            <person name="Rounsley S."/>
            <person name="Rokhsar D.S."/>
        </authorList>
    </citation>
    <scope>NUCLEOTIDE SEQUENCE [LARGE SCALE GENOMIC DNA]</scope>
    <source>
        <strain evidence="2">cv. AM560-2</strain>
    </source>
</reference>
<keyword evidence="2" id="KW-1185">Reference proteome</keyword>
<evidence type="ECO:0000313" key="1">
    <source>
        <dbReference type="EMBL" id="KAG8632614.1"/>
    </source>
</evidence>